<reference evidence="1 2" key="1">
    <citation type="journal article" date="2017" name="Water Res.">
        <title>Comammox in drinking water systems.</title>
        <authorList>
            <person name="Wang Y."/>
            <person name="Ma L."/>
            <person name="Mao Y."/>
            <person name="Jiang X."/>
            <person name="Xia Y."/>
            <person name="Yu K."/>
            <person name="Li B."/>
            <person name="Zhang T."/>
        </authorList>
    </citation>
    <scope>NUCLEOTIDE SEQUENCE [LARGE SCALE GENOMIC DNA]</scope>
    <source>
        <strain evidence="1">SG_bin8</strain>
    </source>
</reference>
<dbReference type="InterPro" id="IPR009531">
    <property type="entry name" value="DUF1150"/>
</dbReference>
<dbReference type="EMBL" id="LWDL01000031">
    <property type="protein sequence ID" value="OQW49547.1"/>
    <property type="molecule type" value="Genomic_DNA"/>
</dbReference>
<accession>A0A1W9HQL6</accession>
<dbReference type="STRING" id="1827387.A4S15_02085"/>
<sequence length="82" mass="9015">MPRNIVSTDPSFATLGEGRLAYVRTLLAEEVPNLFPQAPRLQPGLRLFALFSADGTPIMLTDTREAALANAWQHDLVTLSLH</sequence>
<dbReference type="RefSeq" id="WP_376800103.1">
    <property type="nucleotide sequence ID" value="NZ_DBNB01000019.1"/>
</dbReference>
<evidence type="ECO:0000313" key="2">
    <source>
        <dbReference type="Proteomes" id="UP000192872"/>
    </source>
</evidence>
<dbReference type="AlphaFoldDB" id="A0A1W9HQL6"/>
<gene>
    <name evidence="1" type="ORF">A4S15_02085</name>
</gene>
<organism evidence="1 2">
    <name type="scientific">Candidatus Raskinella chloraquaticus</name>
    <dbReference type="NCBI Taxonomy" id="1951219"/>
    <lineage>
        <taxon>Bacteria</taxon>
        <taxon>Pseudomonadati</taxon>
        <taxon>Pseudomonadota</taxon>
        <taxon>Alphaproteobacteria</taxon>
        <taxon>Hyphomicrobiales</taxon>
        <taxon>Phreatobacteraceae</taxon>
        <taxon>Candidatus Raskinella</taxon>
    </lineage>
</organism>
<name>A0A1W9HQL6_9HYPH</name>
<protein>
    <recommendedName>
        <fullName evidence="3">NADH oxidase</fullName>
    </recommendedName>
</protein>
<comment type="caution">
    <text evidence="1">The sequence shown here is derived from an EMBL/GenBank/DDBJ whole genome shotgun (WGS) entry which is preliminary data.</text>
</comment>
<evidence type="ECO:0008006" key="3">
    <source>
        <dbReference type="Google" id="ProtNLM"/>
    </source>
</evidence>
<evidence type="ECO:0000313" key="1">
    <source>
        <dbReference type="EMBL" id="OQW49547.1"/>
    </source>
</evidence>
<dbReference type="Pfam" id="PF06620">
    <property type="entry name" value="DUF1150"/>
    <property type="match status" value="1"/>
</dbReference>
<dbReference type="Proteomes" id="UP000192872">
    <property type="component" value="Unassembled WGS sequence"/>
</dbReference>
<proteinExistence type="predicted"/>